<feature type="region of interest" description="Disordered" evidence="4">
    <location>
        <begin position="485"/>
        <end position="532"/>
    </location>
</feature>
<evidence type="ECO:0000313" key="5">
    <source>
        <dbReference type="EMBL" id="KAK0515954.1"/>
    </source>
</evidence>
<name>A0AA39V7B1_9LECA</name>
<evidence type="ECO:0000313" key="6">
    <source>
        <dbReference type="Proteomes" id="UP001166286"/>
    </source>
</evidence>
<sequence>MQCDLCQRSPNNRLPFNCTLCARSALYQPRVQLAQTLLQIEALGKEVEQNVTGVAQPNKSTKSASTKASELNPTWAVQRAAAEQKASEEKSRHIYDHVQTLREEIQKAKAEITARRNALQRRRSDFASAQQELSQSRPHSVEDVEKGMRRTEYRWDALHNKTAESRIFLCREAALLYGLQQRKRKKGGLGRDVYVIGGVPIADLRDLNNLSPTQVSTSTTNVAHLVHLISHYLSLRLPAEITLPHRDFPLPTILSPSSSYTGRDFPFPGSTPSHSSNNSPSASRHADQRPLPRPRPLHLNKKLSVLAKDDQVAYASFVEGITFLAWDIAWLCKTQGIDVGGSSWEEVCAMGKNLWQLLVAPPSRPPLSREISTRTNALKPPLSRTSTPAARIPLTEKSKEAPPMGHFSHGTAYGYLAAASGTEYMRDWRLQSPLRAIEKVKAMLLSERTGAEWELLEGNEWEEEAEAETKKVANTVAKPAIEETGILVKGENGGERGADWSGREGAPARGDEDRKGTSGWMKVKSRRAEDEL</sequence>
<feature type="compositionally biased region" description="Low complexity" evidence="4">
    <location>
        <begin position="270"/>
        <end position="283"/>
    </location>
</feature>
<organism evidence="5 6">
    <name type="scientific">Cladonia borealis</name>
    <dbReference type="NCBI Taxonomy" id="184061"/>
    <lineage>
        <taxon>Eukaryota</taxon>
        <taxon>Fungi</taxon>
        <taxon>Dikarya</taxon>
        <taxon>Ascomycota</taxon>
        <taxon>Pezizomycotina</taxon>
        <taxon>Lecanoromycetes</taxon>
        <taxon>OSLEUM clade</taxon>
        <taxon>Lecanoromycetidae</taxon>
        <taxon>Lecanorales</taxon>
        <taxon>Lecanorineae</taxon>
        <taxon>Cladoniaceae</taxon>
        <taxon>Cladonia</taxon>
    </lineage>
</organism>
<reference evidence="5" key="1">
    <citation type="submission" date="2023-03" db="EMBL/GenBank/DDBJ databases">
        <title>Complete genome of Cladonia borealis.</title>
        <authorList>
            <person name="Park H."/>
        </authorList>
    </citation>
    <scope>NUCLEOTIDE SEQUENCE</scope>
    <source>
        <strain evidence="5">ANT050790</strain>
    </source>
</reference>
<evidence type="ECO:0000256" key="3">
    <source>
        <dbReference type="ARBA" id="ARBA00023054"/>
    </source>
</evidence>
<dbReference type="Pfam" id="PF10186">
    <property type="entry name" value="ATG14"/>
    <property type="match status" value="1"/>
</dbReference>
<proteinExistence type="inferred from homology"/>
<evidence type="ECO:0000256" key="4">
    <source>
        <dbReference type="SAM" id="MobiDB-lite"/>
    </source>
</evidence>
<dbReference type="PANTHER" id="PTHR15157">
    <property type="entry name" value="UV RADIATION RESISTANCE-ASSOCIATED GENE PROTEIN"/>
    <property type="match status" value="1"/>
</dbReference>
<accession>A0AA39V7B1</accession>
<evidence type="ECO:0000256" key="2">
    <source>
        <dbReference type="ARBA" id="ARBA00013807"/>
    </source>
</evidence>
<feature type="region of interest" description="Disordered" evidence="4">
    <location>
        <begin position="264"/>
        <end position="295"/>
    </location>
</feature>
<dbReference type="Proteomes" id="UP001166286">
    <property type="component" value="Unassembled WGS sequence"/>
</dbReference>
<comment type="similarity">
    <text evidence="1">Belongs to the ATG14 family.</text>
</comment>
<comment type="caution">
    <text evidence="5">The sequence shown here is derived from an EMBL/GenBank/DDBJ whole genome shotgun (WGS) entry which is preliminary data.</text>
</comment>
<dbReference type="AlphaFoldDB" id="A0AA39V7B1"/>
<dbReference type="EMBL" id="JAFEKC020000003">
    <property type="protein sequence ID" value="KAK0515954.1"/>
    <property type="molecule type" value="Genomic_DNA"/>
</dbReference>
<evidence type="ECO:0000256" key="1">
    <source>
        <dbReference type="ARBA" id="ARBA00009574"/>
    </source>
</evidence>
<dbReference type="GO" id="GO:0000323">
    <property type="term" value="C:lytic vacuole"/>
    <property type="evidence" value="ECO:0007669"/>
    <property type="project" value="TreeGrafter"/>
</dbReference>
<dbReference type="GO" id="GO:0000149">
    <property type="term" value="F:SNARE binding"/>
    <property type="evidence" value="ECO:0007669"/>
    <property type="project" value="TreeGrafter"/>
</dbReference>
<feature type="compositionally biased region" description="Basic and acidic residues" evidence="4">
    <location>
        <begin position="492"/>
        <end position="502"/>
    </location>
</feature>
<dbReference type="GO" id="GO:0005768">
    <property type="term" value="C:endosome"/>
    <property type="evidence" value="ECO:0007669"/>
    <property type="project" value="TreeGrafter"/>
</dbReference>
<protein>
    <recommendedName>
        <fullName evidence="2">Autophagy-related protein 14</fullName>
    </recommendedName>
</protein>
<feature type="compositionally biased region" description="Polar residues" evidence="4">
    <location>
        <begin position="127"/>
        <end position="138"/>
    </location>
</feature>
<dbReference type="InterPro" id="IPR018791">
    <property type="entry name" value="UV_resistance/autophagy_Atg14"/>
</dbReference>
<dbReference type="PANTHER" id="PTHR15157:SF13">
    <property type="entry name" value="AUTOPHAGY-RELATED PROTEIN 14"/>
    <property type="match status" value="1"/>
</dbReference>
<dbReference type="GO" id="GO:0035493">
    <property type="term" value="P:SNARE complex assembly"/>
    <property type="evidence" value="ECO:0007669"/>
    <property type="project" value="TreeGrafter"/>
</dbReference>
<feature type="region of interest" description="Disordered" evidence="4">
    <location>
        <begin position="119"/>
        <end position="145"/>
    </location>
</feature>
<keyword evidence="3" id="KW-0175">Coiled coil</keyword>
<keyword evidence="6" id="KW-1185">Reference proteome</keyword>
<dbReference type="GO" id="GO:0032991">
    <property type="term" value="C:protein-containing complex"/>
    <property type="evidence" value="ECO:0007669"/>
    <property type="project" value="UniProtKB-ARBA"/>
</dbReference>
<gene>
    <name evidence="5" type="ORF">JMJ35_001988</name>
</gene>